<keyword evidence="1" id="KW-0812">Transmembrane</keyword>
<proteinExistence type="predicted"/>
<feature type="transmembrane region" description="Helical" evidence="1">
    <location>
        <begin position="83"/>
        <end position="104"/>
    </location>
</feature>
<feature type="transmembrane region" description="Helical" evidence="1">
    <location>
        <begin position="116"/>
        <end position="137"/>
    </location>
</feature>
<reference evidence="2 3" key="1">
    <citation type="submission" date="2016-10" db="EMBL/GenBank/DDBJ databases">
        <authorList>
            <person name="de Groot N.N."/>
        </authorList>
    </citation>
    <scope>NUCLEOTIDE SEQUENCE [LARGE SCALE GENOMIC DNA]</scope>
    <source>
        <strain evidence="2 3">A-4</strain>
    </source>
</reference>
<sequence>MPRNFKEAIIFTCLMCSMMVLGMSIWNLIVAGQFSWAHVALGFIPGFIVAFLLDVVIVGPIAKKIAFAILSHINPHDKRWMKIGAISGTMVLFMVTFMSLYGLLFNRVPLSLPVYGRAWITNFVAALPLNFLIVGPISRFILGHIQKPLPGEDKVEDFDDDDELPTII</sequence>
<keyword evidence="1" id="KW-1133">Transmembrane helix</keyword>
<feature type="transmembrane region" description="Helical" evidence="1">
    <location>
        <begin position="9"/>
        <end position="29"/>
    </location>
</feature>
<dbReference type="STRING" id="439219.SAMN02910293_01495"/>
<feature type="transmembrane region" description="Helical" evidence="1">
    <location>
        <begin position="35"/>
        <end position="62"/>
    </location>
</feature>
<gene>
    <name evidence="2" type="ORF">SAMN02910293_01495</name>
</gene>
<dbReference type="EMBL" id="FMXP01000019">
    <property type="protein sequence ID" value="SDB29735.1"/>
    <property type="molecule type" value="Genomic_DNA"/>
</dbReference>
<accession>A0A1G6CA33</accession>
<evidence type="ECO:0000313" key="2">
    <source>
        <dbReference type="EMBL" id="SDB29735.1"/>
    </source>
</evidence>
<dbReference type="RefSeq" id="WP_018165477.1">
    <property type="nucleotide sequence ID" value="NZ_FMXP01000019.1"/>
</dbReference>
<dbReference type="Pfam" id="PF11391">
    <property type="entry name" value="DUF2798"/>
    <property type="match status" value="2"/>
</dbReference>
<evidence type="ECO:0000256" key="1">
    <source>
        <dbReference type="SAM" id="Phobius"/>
    </source>
</evidence>
<dbReference type="InterPro" id="IPR021529">
    <property type="entry name" value="DUF2798"/>
</dbReference>
<name>A0A1G6CA33_9STRE</name>
<evidence type="ECO:0008006" key="4">
    <source>
        <dbReference type="Google" id="ProtNLM"/>
    </source>
</evidence>
<protein>
    <recommendedName>
        <fullName evidence="4">DUF2798 domain-containing protein</fullName>
    </recommendedName>
</protein>
<keyword evidence="3" id="KW-1185">Reference proteome</keyword>
<evidence type="ECO:0000313" key="3">
    <source>
        <dbReference type="Proteomes" id="UP000182508"/>
    </source>
</evidence>
<organism evidence="2 3">
    <name type="scientific">Streptococcus henryi</name>
    <dbReference type="NCBI Taxonomy" id="439219"/>
    <lineage>
        <taxon>Bacteria</taxon>
        <taxon>Bacillati</taxon>
        <taxon>Bacillota</taxon>
        <taxon>Bacilli</taxon>
        <taxon>Lactobacillales</taxon>
        <taxon>Streptococcaceae</taxon>
        <taxon>Streptococcus</taxon>
    </lineage>
</organism>
<dbReference type="Proteomes" id="UP000182508">
    <property type="component" value="Unassembled WGS sequence"/>
</dbReference>
<keyword evidence="1" id="KW-0472">Membrane</keyword>
<dbReference type="AlphaFoldDB" id="A0A1G6CA33"/>